<name>A0A4Q4MS48_9PLEO</name>
<keyword evidence="2" id="KW-0843">Virulence</keyword>
<organism evidence="6 7">
    <name type="scientific">Alternaria tenuissima</name>
    <dbReference type="NCBI Taxonomy" id="119927"/>
    <lineage>
        <taxon>Eukaryota</taxon>
        <taxon>Fungi</taxon>
        <taxon>Dikarya</taxon>
        <taxon>Ascomycota</taxon>
        <taxon>Pezizomycotina</taxon>
        <taxon>Dothideomycetes</taxon>
        <taxon>Pleosporomycetidae</taxon>
        <taxon>Pleosporales</taxon>
        <taxon>Pleosporineae</taxon>
        <taxon>Pleosporaceae</taxon>
        <taxon>Alternaria</taxon>
        <taxon>Alternaria sect. Alternaria</taxon>
        <taxon>Alternaria alternata complex</taxon>
    </lineage>
</organism>
<evidence type="ECO:0000313" key="6">
    <source>
        <dbReference type="EMBL" id="RYN58905.1"/>
    </source>
</evidence>
<dbReference type="Proteomes" id="UP000292402">
    <property type="component" value="Unassembled WGS sequence"/>
</dbReference>
<evidence type="ECO:0000256" key="3">
    <source>
        <dbReference type="SAM" id="MobiDB-lite"/>
    </source>
</evidence>
<proteinExistence type="predicted"/>
<dbReference type="GO" id="GO:0008061">
    <property type="term" value="F:chitin binding"/>
    <property type="evidence" value="ECO:0007669"/>
    <property type="project" value="UniProtKB-KW"/>
</dbReference>
<evidence type="ECO:0000256" key="4">
    <source>
        <dbReference type="SAM" id="SignalP"/>
    </source>
</evidence>
<dbReference type="Pfam" id="PF01476">
    <property type="entry name" value="LysM"/>
    <property type="match status" value="2"/>
</dbReference>
<dbReference type="PANTHER" id="PTHR34997">
    <property type="entry name" value="AM15"/>
    <property type="match status" value="1"/>
</dbReference>
<evidence type="ECO:0000256" key="1">
    <source>
        <dbReference type="ARBA" id="ARBA00022669"/>
    </source>
</evidence>
<dbReference type="InterPro" id="IPR036779">
    <property type="entry name" value="LysM_dom_sf"/>
</dbReference>
<dbReference type="InterPro" id="IPR052210">
    <property type="entry name" value="LysM1-like"/>
</dbReference>
<gene>
    <name evidence="6" type="ORF">AA0114_g1807</name>
</gene>
<accession>A0A4Q4MS48</accession>
<keyword evidence="1" id="KW-0147">Chitin-binding</keyword>
<dbReference type="Gene3D" id="3.10.350.10">
    <property type="entry name" value="LysM domain"/>
    <property type="match status" value="3"/>
</dbReference>
<dbReference type="EMBL" id="PDXA01000004">
    <property type="protein sequence ID" value="RYN58905.1"/>
    <property type="molecule type" value="Genomic_DNA"/>
</dbReference>
<feature type="region of interest" description="Disordered" evidence="3">
    <location>
        <begin position="622"/>
        <end position="642"/>
    </location>
</feature>
<dbReference type="SUPFAM" id="SSF54106">
    <property type="entry name" value="LysM domain"/>
    <property type="match status" value="2"/>
</dbReference>
<evidence type="ECO:0000259" key="5">
    <source>
        <dbReference type="PROSITE" id="PS51782"/>
    </source>
</evidence>
<reference evidence="7" key="1">
    <citation type="journal article" date="2019" name="bioRxiv">
        <title>Genomics, evolutionary history and diagnostics of the Alternaria alternata species group including apple and Asian pear pathotypes.</title>
        <authorList>
            <person name="Armitage A.D."/>
            <person name="Cockerton H.M."/>
            <person name="Sreenivasaprasad S."/>
            <person name="Woodhall J.W."/>
            <person name="Lane C.R."/>
            <person name="Harrison R.J."/>
            <person name="Clarkson J.P."/>
        </authorList>
    </citation>
    <scope>NUCLEOTIDE SEQUENCE [LARGE SCALE GENOMIC DNA]</scope>
    <source>
        <strain evidence="7">FERA 1082</strain>
    </source>
</reference>
<feature type="compositionally biased region" description="Basic residues" evidence="3">
    <location>
        <begin position="631"/>
        <end position="642"/>
    </location>
</feature>
<dbReference type="CDD" id="cd00118">
    <property type="entry name" value="LysM"/>
    <property type="match status" value="2"/>
</dbReference>
<sequence length="642" mass="68540">MRFPPSGEILLSLLYANSVLAQIQLYNFTTASTNLSSTCVAVLNQVQNCDPSLEWAGRGRYEADDILQTLCTAACTASLSTWLKRALGACTTRYVDTQGNAMLPGIWVESILENYSLLCQKNGDKFCNAVVRDAAGVNPENQSQTKSAVATIKCDDCFLKQMQTRLQMPLLSNSDMAKTFTSLTSACKKTGFAVTPIAASTAWVTSTTVSGATPTPTGCTGTMYTIRSGDTCQSVAAARGISVAGLLTANGLQGFCANFPTSGALCIPTSGRCKTYTVKTGDTCAKIADAKKKAWVQIVSWNPVLGKDCGNLGSYIGYPICVSTPGGDWVNPSPVPSTSEATTPLSSMPGTAVSLLPRPTNTGFINGSDEWHYQYGNGTRLDCITYVNGSDFGSSASCADVAKDAGVNATDIAEWNQLEDPCTLDGKLTYCVQRVKQDFTSDVTEYCNLEDTATYGMTCQQFVALWAIDSMRLNDWNPGVGPDCENWMPGRTYCVMARHFRQPGILAACSKFATANETGRLSDPCGLIEQPNGIAHARFVAWNPAVMNNCSGIRYGYDYCVSTIGFKPTYTSYVAPWGATMVPSANAMGMVANMLDETTTPGSSSSGHISVSVSVTSASNEATSSATVQPHFHRHKRVHGHL</sequence>
<dbReference type="InterPro" id="IPR018392">
    <property type="entry name" value="LysM"/>
</dbReference>
<feature type="signal peptide" evidence="4">
    <location>
        <begin position="1"/>
        <end position="21"/>
    </location>
</feature>
<comment type="caution">
    <text evidence="6">The sequence shown here is derived from an EMBL/GenBank/DDBJ whole genome shotgun (WGS) entry which is preliminary data.</text>
</comment>
<dbReference type="AlphaFoldDB" id="A0A4Q4MS48"/>
<keyword evidence="4" id="KW-0732">Signal</keyword>
<dbReference type="PANTHER" id="PTHR34997:SF1">
    <property type="entry name" value="PEPTIDOGLYCAN-BINDING LYSIN DOMAIN"/>
    <property type="match status" value="1"/>
</dbReference>
<dbReference type="SMART" id="SM00257">
    <property type="entry name" value="LysM"/>
    <property type="match status" value="2"/>
</dbReference>
<feature type="domain" description="LysM" evidence="5">
    <location>
        <begin position="222"/>
        <end position="267"/>
    </location>
</feature>
<feature type="domain" description="LysM" evidence="5">
    <location>
        <begin position="274"/>
        <end position="322"/>
    </location>
</feature>
<evidence type="ECO:0000313" key="7">
    <source>
        <dbReference type="Proteomes" id="UP000292402"/>
    </source>
</evidence>
<protein>
    <recommendedName>
        <fullName evidence="5">LysM domain-containing protein</fullName>
    </recommendedName>
</protein>
<evidence type="ECO:0000256" key="2">
    <source>
        <dbReference type="ARBA" id="ARBA00023026"/>
    </source>
</evidence>
<dbReference type="PROSITE" id="PS51782">
    <property type="entry name" value="LYSM"/>
    <property type="match status" value="2"/>
</dbReference>
<feature type="chain" id="PRO_5020994716" description="LysM domain-containing protein" evidence="4">
    <location>
        <begin position="22"/>
        <end position="642"/>
    </location>
</feature>